<organism evidence="3 4">
    <name type="scientific">Rhizobium alvei</name>
    <dbReference type="NCBI Taxonomy" id="1132659"/>
    <lineage>
        <taxon>Bacteria</taxon>
        <taxon>Pseudomonadati</taxon>
        <taxon>Pseudomonadota</taxon>
        <taxon>Alphaproteobacteria</taxon>
        <taxon>Hyphomicrobiales</taxon>
        <taxon>Rhizobiaceae</taxon>
        <taxon>Rhizobium/Agrobacterium group</taxon>
        <taxon>Rhizobium</taxon>
    </lineage>
</organism>
<keyword evidence="1" id="KW-0812">Transmembrane</keyword>
<evidence type="ECO:0000256" key="2">
    <source>
        <dbReference type="SAM" id="SignalP"/>
    </source>
</evidence>
<dbReference type="NCBIfam" id="TIGR02186">
    <property type="entry name" value="alph_Pro_TM"/>
    <property type="match status" value="1"/>
</dbReference>
<dbReference type="Pfam" id="PF09608">
    <property type="entry name" value="Alph_Pro_TM"/>
    <property type="match status" value="1"/>
</dbReference>
<dbReference type="Proteomes" id="UP001174932">
    <property type="component" value="Unassembled WGS sequence"/>
</dbReference>
<accession>A0ABT8YLQ0</accession>
<gene>
    <name evidence="3" type="ORF">Q4481_11555</name>
</gene>
<reference evidence="3" key="2">
    <citation type="submission" date="2023-07" db="EMBL/GenBank/DDBJ databases">
        <authorList>
            <person name="Shen H."/>
        </authorList>
    </citation>
    <scope>NUCLEOTIDE SEQUENCE</scope>
    <source>
        <strain evidence="3">TNR-22</strain>
    </source>
</reference>
<feature type="chain" id="PRO_5046273165" evidence="2">
    <location>
        <begin position="20"/>
        <end position="267"/>
    </location>
</feature>
<evidence type="ECO:0000256" key="1">
    <source>
        <dbReference type="SAM" id="Phobius"/>
    </source>
</evidence>
<keyword evidence="1" id="KW-0472">Membrane</keyword>
<dbReference type="InterPro" id="IPR019088">
    <property type="entry name" value="CHP02186-rel_TM"/>
</dbReference>
<keyword evidence="1" id="KW-1133">Transmembrane helix</keyword>
<comment type="caution">
    <text evidence="3">The sequence shown here is derived from an EMBL/GenBank/DDBJ whole genome shotgun (WGS) entry which is preliminary data.</text>
</comment>
<feature type="signal peptide" evidence="2">
    <location>
        <begin position="1"/>
        <end position="19"/>
    </location>
</feature>
<proteinExistence type="predicted"/>
<dbReference type="RefSeq" id="WP_304376495.1">
    <property type="nucleotide sequence ID" value="NZ_JAUOZU010000007.1"/>
</dbReference>
<evidence type="ECO:0000313" key="3">
    <source>
        <dbReference type="EMBL" id="MDO6964593.1"/>
    </source>
</evidence>
<protein>
    <submittedName>
        <fullName evidence="3">TIGR02186 family protein</fullName>
    </submittedName>
</protein>
<name>A0ABT8YLQ0_9HYPH</name>
<dbReference type="EMBL" id="JAUOZU010000007">
    <property type="protein sequence ID" value="MDO6964593.1"/>
    <property type="molecule type" value="Genomic_DNA"/>
</dbReference>
<evidence type="ECO:0000313" key="4">
    <source>
        <dbReference type="Proteomes" id="UP001174932"/>
    </source>
</evidence>
<keyword evidence="2" id="KW-0732">Signal</keyword>
<sequence>MKRVLHLFLLALLTLPAEAQEAEPIETTTKVFKETINIGVSSKEIAIAPDFAGTDVTVFGALDNVDPYLLAIGAYDIVVALEGPRDHVTLRKKESVFGIWLNRRSATFQWAPESYSIASTRLVENIAPASQLFANGVGINYIQLMATGIASNAETLREYRDAFIRLKREHGLFQSNPGGVTFISNSLFQANIHIPSDIPNGVHTIKAFLFRSGDFVTVKELKLRVVKTGLEQLITEAAFNSPFLYGLFSVLLAVITGWTASLMFRRD</sequence>
<reference evidence="3" key="1">
    <citation type="journal article" date="2015" name="Int. J. Syst. Evol. Microbiol.">
        <title>Rhizobium alvei sp. nov., isolated from a freshwater river.</title>
        <authorList>
            <person name="Sheu S.Y."/>
            <person name="Huang H.W."/>
            <person name="Young C.C."/>
            <person name="Chen W.M."/>
        </authorList>
    </citation>
    <scope>NUCLEOTIDE SEQUENCE</scope>
    <source>
        <strain evidence="3">TNR-22</strain>
    </source>
</reference>
<feature type="transmembrane region" description="Helical" evidence="1">
    <location>
        <begin position="243"/>
        <end position="264"/>
    </location>
</feature>
<keyword evidence="4" id="KW-1185">Reference proteome</keyword>